<evidence type="ECO:0000256" key="1">
    <source>
        <dbReference type="SAM" id="Phobius"/>
    </source>
</evidence>
<dbReference type="Proteomes" id="UP000320055">
    <property type="component" value="Unassembled WGS sequence"/>
</dbReference>
<name>A0A563VJJ8_9CYAN</name>
<dbReference type="PANTHER" id="PTHR42951">
    <property type="entry name" value="METALLO-BETA-LACTAMASE DOMAIN-CONTAINING"/>
    <property type="match status" value="1"/>
</dbReference>
<evidence type="ECO:0000313" key="4">
    <source>
        <dbReference type="Proteomes" id="UP000320055"/>
    </source>
</evidence>
<dbReference type="Gene3D" id="3.60.15.10">
    <property type="entry name" value="Ribonuclease Z/Hydroxyacylglutathione hydrolase-like"/>
    <property type="match status" value="1"/>
</dbReference>
<dbReference type="SUPFAM" id="SSF56281">
    <property type="entry name" value="Metallo-hydrolase/oxidoreductase"/>
    <property type="match status" value="1"/>
</dbReference>
<feature type="transmembrane region" description="Helical" evidence="1">
    <location>
        <begin position="9"/>
        <end position="27"/>
    </location>
</feature>
<sequence length="320" mass="35137">MIQNRLRQWIVLAFGIVIGFALVINLPNATVARQAPLNLATASLKLEQLGTGVYSLISDTDYPPANENVAICNAGIIIGDDGVLVIDPFQSEALGNLLLSEVQKLTDLPVKYVINTHFHFDHTGGNKAIKAQEIILMGRGTIREDMLTKNLEYDPNPIPPEVILNSDSSIWLGDREIQLKAVEGHSGGTDMIAYIPDADVLFTGDILFNQRFPYIADGSIKKWQKTLDNLIQEYPNTKIVPGHGAIGDRGTLANLKKYLNELEALALKWKANSLSEEAATASASDIPDAYQDYKFQQLYSSNLKTAYQQITLPLESSPGL</sequence>
<dbReference type="EMBL" id="CAACVJ010000013">
    <property type="protein sequence ID" value="VEP11599.1"/>
    <property type="molecule type" value="Genomic_DNA"/>
</dbReference>
<dbReference type="GO" id="GO:0016787">
    <property type="term" value="F:hydrolase activity"/>
    <property type="evidence" value="ECO:0007669"/>
    <property type="project" value="UniProtKB-KW"/>
</dbReference>
<keyword evidence="3" id="KW-0378">Hydrolase</keyword>
<feature type="domain" description="Metallo-beta-lactamase" evidence="2">
    <location>
        <begin position="71"/>
        <end position="243"/>
    </location>
</feature>
<keyword evidence="4" id="KW-1185">Reference proteome</keyword>
<dbReference type="CDD" id="cd16282">
    <property type="entry name" value="metallo-hydrolase-like_MBL-fold"/>
    <property type="match status" value="1"/>
</dbReference>
<organism evidence="3 4">
    <name type="scientific">Hyella patelloides LEGE 07179</name>
    <dbReference type="NCBI Taxonomy" id="945734"/>
    <lineage>
        <taxon>Bacteria</taxon>
        <taxon>Bacillati</taxon>
        <taxon>Cyanobacteriota</taxon>
        <taxon>Cyanophyceae</taxon>
        <taxon>Pleurocapsales</taxon>
        <taxon>Hyellaceae</taxon>
        <taxon>Hyella</taxon>
    </lineage>
</organism>
<keyword evidence="1" id="KW-0472">Membrane</keyword>
<protein>
    <submittedName>
        <fullName evidence="3">Zn-dependent hydrolase, glyoxylase</fullName>
    </submittedName>
</protein>
<dbReference type="PANTHER" id="PTHR42951:SF4">
    <property type="entry name" value="ACYL-COENZYME A THIOESTERASE MBLAC2"/>
    <property type="match status" value="1"/>
</dbReference>
<dbReference type="AlphaFoldDB" id="A0A563VJJ8"/>
<reference evidence="3 4" key="1">
    <citation type="submission" date="2019-01" db="EMBL/GenBank/DDBJ databases">
        <authorList>
            <person name="Brito A."/>
        </authorList>
    </citation>
    <scope>NUCLEOTIDE SEQUENCE [LARGE SCALE GENOMIC DNA]</scope>
    <source>
        <strain evidence="3">1</strain>
    </source>
</reference>
<accession>A0A563VJJ8</accession>
<dbReference type="InterPro" id="IPR050855">
    <property type="entry name" value="NDM-1-like"/>
</dbReference>
<dbReference type="InterPro" id="IPR001279">
    <property type="entry name" value="Metallo-B-lactamas"/>
</dbReference>
<dbReference type="InterPro" id="IPR036866">
    <property type="entry name" value="RibonucZ/Hydroxyglut_hydro"/>
</dbReference>
<gene>
    <name evidence="3" type="ORF">H1P_110049</name>
</gene>
<dbReference type="OrthoDB" id="420651at2"/>
<keyword evidence="1" id="KW-1133">Transmembrane helix</keyword>
<proteinExistence type="predicted"/>
<dbReference type="SMART" id="SM00849">
    <property type="entry name" value="Lactamase_B"/>
    <property type="match status" value="1"/>
</dbReference>
<dbReference type="RefSeq" id="WP_144863851.1">
    <property type="nucleotide sequence ID" value="NZ_LR213774.1"/>
</dbReference>
<evidence type="ECO:0000259" key="2">
    <source>
        <dbReference type="SMART" id="SM00849"/>
    </source>
</evidence>
<dbReference type="Pfam" id="PF00753">
    <property type="entry name" value="Lactamase_B"/>
    <property type="match status" value="1"/>
</dbReference>
<evidence type="ECO:0000313" key="3">
    <source>
        <dbReference type="EMBL" id="VEP11599.1"/>
    </source>
</evidence>
<keyword evidence="1" id="KW-0812">Transmembrane</keyword>